<proteinExistence type="predicted"/>
<sequence length="336" mass="34550">MTAPGCADCLGSARAGHRFCEGCGRELGMRKVALPVHDPVSVPQCSTCGERRYEGGCCVKCGSPKPVPDRFEEDLGAVYVLTDRGISHSRNEDAVAAAVREGDGIRVIVVSDGVSTSQDPQAASGNAARTGVDATLAALAEGRADSDAAMAGLAAATAAVRGMSRTPEYAPSCTYVSAIMRETSVGTDITVANVGDSRAFWLAAGDPTASRRLSVDDSWAQALVDAGALDETAAMNDPRAHTLLRWLGADGGEAPWSANCLQRMLATEPGTLLLCSDGLWNYLPDEVALAGFTVETSPQAAARALADFALNSGGSDNITVALAPVPVAVSHDPGVS</sequence>
<dbReference type="RefSeq" id="WP_245914867.1">
    <property type="nucleotide sequence ID" value="NZ_PJMW01000002.1"/>
</dbReference>
<protein>
    <submittedName>
        <fullName evidence="2">Serine/threonine protein phosphatase PrpC</fullName>
    </submittedName>
</protein>
<reference evidence="2 3" key="1">
    <citation type="submission" date="2017-12" db="EMBL/GenBank/DDBJ databases">
        <title>Sequencing the genomes of 1000 Actinobacteria strains.</title>
        <authorList>
            <person name="Klenk H.-P."/>
        </authorList>
    </citation>
    <scope>NUCLEOTIDE SEQUENCE [LARGE SCALE GENOMIC DNA]</scope>
    <source>
        <strain evidence="2 3">DSM 44489</strain>
    </source>
</reference>
<name>A0A2N3VJH4_9NOCA</name>
<feature type="domain" description="PPM-type phosphatase" evidence="1">
    <location>
        <begin position="77"/>
        <end position="325"/>
    </location>
</feature>
<dbReference type="SMART" id="SM00332">
    <property type="entry name" value="PP2Cc"/>
    <property type="match status" value="1"/>
</dbReference>
<evidence type="ECO:0000259" key="1">
    <source>
        <dbReference type="PROSITE" id="PS51746"/>
    </source>
</evidence>
<dbReference type="EMBL" id="PJMW01000002">
    <property type="protein sequence ID" value="PKV81763.1"/>
    <property type="molecule type" value="Genomic_DNA"/>
</dbReference>
<keyword evidence="3" id="KW-1185">Reference proteome</keyword>
<dbReference type="Gene3D" id="3.60.40.10">
    <property type="entry name" value="PPM-type phosphatase domain"/>
    <property type="match status" value="1"/>
</dbReference>
<evidence type="ECO:0000313" key="2">
    <source>
        <dbReference type="EMBL" id="PKV81763.1"/>
    </source>
</evidence>
<dbReference type="InterPro" id="IPR036457">
    <property type="entry name" value="PPM-type-like_dom_sf"/>
</dbReference>
<dbReference type="PROSITE" id="PS51746">
    <property type="entry name" value="PPM_2"/>
    <property type="match status" value="1"/>
</dbReference>
<dbReference type="AlphaFoldDB" id="A0A2N3VJH4"/>
<organism evidence="2 3">
    <name type="scientific">Nocardia fluminea</name>
    <dbReference type="NCBI Taxonomy" id="134984"/>
    <lineage>
        <taxon>Bacteria</taxon>
        <taxon>Bacillati</taxon>
        <taxon>Actinomycetota</taxon>
        <taxon>Actinomycetes</taxon>
        <taxon>Mycobacteriales</taxon>
        <taxon>Nocardiaceae</taxon>
        <taxon>Nocardia</taxon>
    </lineage>
</organism>
<dbReference type="Proteomes" id="UP000233766">
    <property type="component" value="Unassembled WGS sequence"/>
</dbReference>
<comment type="caution">
    <text evidence="2">The sequence shown here is derived from an EMBL/GenBank/DDBJ whole genome shotgun (WGS) entry which is preliminary data.</text>
</comment>
<evidence type="ECO:0000313" key="3">
    <source>
        <dbReference type="Proteomes" id="UP000233766"/>
    </source>
</evidence>
<dbReference type="InterPro" id="IPR001932">
    <property type="entry name" value="PPM-type_phosphatase-like_dom"/>
</dbReference>
<gene>
    <name evidence="2" type="ORF">ATK86_6234</name>
</gene>
<dbReference type="SMART" id="SM00331">
    <property type="entry name" value="PP2C_SIG"/>
    <property type="match status" value="1"/>
</dbReference>
<dbReference type="Pfam" id="PF13672">
    <property type="entry name" value="PP2C_2"/>
    <property type="match status" value="1"/>
</dbReference>
<accession>A0A2N3VJH4</accession>
<dbReference type="SUPFAM" id="SSF81606">
    <property type="entry name" value="PP2C-like"/>
    <property type="match status" value="1"/>
</dbReference>